<keyword evidence="5" id="KW-0963">Cytoplasm</keyword>
<evidence type="ECO:0000256" key="3">
    <source>
        <dbReference type="ARBA" id="ARBA00004556"/>
    </source>
</evidence>
<dbReference type="Pfam" id="PF03556">
    <property type="entry name" value="Cullin_binding"/>
    <property type="match status" value="1"/>
</dbReference>
<accession>A0A9D4M5I1</accession>
<proteinExistence type="predicted"/>
<dbReference type="InterPro" id="IPR042460">
    <property type="entry name" value="DCN1-like_PONY"/>
</dbReference>
<dbReference type="GO" id="GO:0032182">
    <property type="term" value="F:ubiquitin-like protein binding"/>
    <property type="evidence" value="ECO:0007669"/>
    <property type="project" value="TreeGrafter"/>
</dbReference>
<evidence type="ECO:0000256" key="2">
    <source>
        <dbReference type="ARBA" id="ARBA00004236"/>
    </source>
</evidence>
<evidence type="ECO:0000256" key="9">
    <source>
        <dbReference type="ARBA" id="ARBA00023288"/>
    </source>
</evidence>
<evidence type="ECO:0000256" key="8">
    <source>
        <dbReference type="ARBA" id="ARBA00023242"/>
    </source>
</evidence>
<evidence type="ECO:0000313" key="12">
    <source>
        <dbReference type="EMBL" id="KAH3870048.1"/>
    </source>
</evidence>
<keyword evidence="8" id="KW-0539">Nucleus</keyword>
<evidence type="ECO:0000256" key="10">
    <source>
        <dbReference type="RuleBase" id="RU410713"/>
    </source>
</evidence>
<gene>
    <name evidence="12" type="ORF">DPMN_033227</name>
</gene>
<dbReference type="GO" id="GO:0097602">
    <property type="term" value="F:cullin family protein binding"/>
    <property type="evidence" value="ECO:0007669"/>
    <property type="project" value="TreeGrafter"/>
</dbReference>
<dbReference type="PANTHER" id="PTHR12281:SF31">
    <property type="entry name" value="DCN1-LIKE PROTEIN 3"/>
    <property type="match status" value="1"/>
</dbReference>
<dbReference type="Gene3D" id="1.10.238.10">
    <property type="entry name" value="EF-hand"/>
    <property type="match status" value="1"/>
</dbReference>
<sequence>MGACQTCCKAKDVARSSQYVGANNSGPPLKATAEHSLSYNRSSSHSHSSEQGSLTARNIVITDKKMFNPYNKLPPIKKPSNGENKRTSFISREFSESKANALFDCYKDPDSDCILAEGVEKFCEDLEVRPDEFIVLLIAWKLNAETMCMFTREQFVSGLQSMRVDSIKGIQSKFPDLIAEIQNKETFKEMYKWTYKFGLDLESGQRTLPVEMAMSLWKLVFSQQEPKILPRWLNFLQKHQSIRGISKDTWDMFLNFVEQVSEDLSCYDDTEAWPSLLDDFVEYENDCQNQNIETDLHFSQ</sequence>
<comment type="function">
    <text evidence="10">Neddylation of cullins play an essential role in the regulation of SCF-type complexes activity.</text>
</comment>
<dbReference type="GO" id="GO:0045116">
    <property type="term" value="P:protein neddylation"/>
    <property type="evidence" value="ECO:0007669"/>
    <property type="project" value="TreeGrafter"/>
</dbReference>
<dbReference type="GO" id="GO:0005886">
    <property type="term" value="C:plasma membrane"/>
    <property type="evidence" value="ECO:0007669"/>
    <property type="project" value="UniProtKB-SubCell"/>
</dbReference>
<evidence type="ECO:0000256" key="6">
    <source>
        <dbReference type="ARBA" id="ARBA00022707"/>
    </source>
</evidence>
<feature type="domain" description="DCUN1" evidence="11">
    <location>
        <begin position="94"/>
        <end position="285"/>
    </location>
</feature>
<name>A0A9D4M5I1_DREPO</name>
<dbReference type="GO" id="GO:0048471">
    <property type="term" value="C:perinuclear region of cytoplasm"/>
    <property type="evidence" value="ECO:0007669"/>
    <property type="project" value="UniProtKB-SubCell"/>
</dbReference>
<dbReference type="GO" id="GO:2000436">
    <property type="term" value="P:positive regulation of protein neddylation"/>
    <property type="evidence" value="ECO:0007669"/>
    <property type="project" value="UniProtKB-ARBA"/>
</dbReference>
<dbReference type="OrthoDB" id="27198at2759"/>
<dbReference type="GO" id="GO:0000151">
    <property type="term" value="C:ubiquitin ligase complex"/>
    <property type="evidence" value="ECO:0007669"/>
    <property type="project" value="TreeGrafter"/>
</dbReference>
<dbReference type="PROSITE" id="PS51229">
    <property type="entry name" value="DCUN1"/>
    <property type="match status" value="1"/>
</dbReference>
<keyword evidence="9" id="KW-0449">Lipoprotein</keyword>
<dbReference type="GO" id="GO:0005634">
    <property type="term" value="C:nucleus"/>
    <property type="evidence" value="ECO:0007669"/>
    <property type="project" value="UniProtKB-SubCell"/>
</dbReference>
<evidence type="ECO:0000259" key="11">
    <source>
        <dbReference type="PROSITE" id="PS51229"/>
    </source>
</evidence>
<evidence type="ECO:0000256" key="1">
    <source>
        <dbReference type="ARBA" id="ARBA00004123"/>
    </source>
</evidence>
<dbReference type="FunFam" id="1.10.238.10:FF:000126">
    <property type="entry name" value="DCN1-like protein"/>
    <property type="match status" value="1"/>
</dbReference>
<reference evidence="12" key="1">
    <citation type="journal article" date="2019" name="bioRxiv">
        <title>The Genome of the Zebra Mussel, Dreissena polymorpha: A Resource for Invasive Species Research.</title>
        <authorList>
            <person name="McCartney M.A."/>
            <person name="Auch B."/>
            <person name="Kono T."/>
            <person name="Mallez S."/>
            <person name="Zhang Y."/>
            <person name="Obille A."/>
            <person name="Becker A."/>
            <person name="Abrahante J.E."/>
            <person name="Garbe J."/>
            <person name="Badalamenti J.P."/>
            <person name="Herman A."/>
            <person name="Mangelson H."/>
            <person name="Liachko I."/>
            <person name="Sullivan S."/>
            <person name="Sone E.D."/>
            <person name="Koren S."/>
            <person name="Silverstein K.A.T."/>
            <person name="Beckman K.B."/>
            <person name="Gohl D.M."/>
        </authorList>
    </citation>
    <scope>NUCLEOTIDE SEQUENCE</scope>
    <source>
        <strain evidence="12">Duluth1</strain>
        <tissue evidence="12">Whole animal</tissue>
    </source>
</reference>
<evidence type="ECO:0000256" key="5">
    <source>
        <dbReference type="ARBA" id="ARBA00022490"/>
    </source>
</evidence>
<keyword evidence="7" id="KW-0472">Membrane</keyword>
<protein>
    <recommendedName>
        <fullName evidence="10">Defective in cullin neddylation protein</fullName>
    </recommendedName>
</protein>
<dbReference type="FunFam" id="1.10.238.200:FF:000003">
    <property type="entry name" value="DCN1-like protein 3"/>
    <property type="match status" value="1"/>
</dbReference>
<keyword evidence="13" id="KW-1185">Reference proteome</keyword>
<evidence type="ECO:0000256" key="7">
    <source>
        <dbReference type="ARBA" id="ARBA00023136"/>
    </source>
</evidence>
<comment type="subcellular location">
    <subcellularLocation>
        <location evidence="2">Cell membrane</location>
    </subcellularLocation>
    <subcellularLocation>
        <location evidence="3">Cytoplasm</location>
        <location evidence="3">Perinuclear region</location>
    </subcellularLocation>
    <subcellularLocation>
        <location evidence="1">Nucleus</location>
    </subcellularLocation>
</comment>
<comment type="caution">
    <text evidence="12">The sequence shown here is derived from an EMBL/GenBank/DDBJ whole genome shotgun (WGS) entry which is preliminary data.</text>
</comment>
<dbReference type="InterPro" id="IPR005176">
    <property type="entry name" value="PONY_dom"/>
</dbReference>
<keyword evidence="4" id="KW-1003">Cell membrane</keyword>
<dbReference type="PANTHER" id="PTHR12281">
    <property type="entry name" value="RP42 RELATED"/>
    <property type="match status" value="1"/>
</dbReference>
<dbReference type="Gene3D" id="1.10.238.200">
    <property type="entry name" value="Cullin, PONY binding domain"/>
    <property type="match status" value="1"/>
</dbReference>
<evidence type="ECO:0000313" key="13">
    <source>
        <dbReference type="Proteomes" id="UP000828390"/>
    </source>
</evidence>
<dbReference type="AlphaFoldDB" id="A0A9D4M5I1"/>
<evidence type="ECO:0000256" key="4">
    <source>
        <dbReference type="ARBA" id="ARBA00022475"/>
    </source>
</evidence>
<dbReference type="Proteomes" id="UP000828390">
    <property type="component" value="Unassembled WGS sequence"/>
</dbReference>
<dbReference type="InterPro" id="IPR014764">
    <property type="entry name" value="DCN-prot"/>
</dbReference>
<dbReference type="GO" id="GO:0031624">
    <property type="term" value="F:ubiquitin conjugating enzyme binding"/>
    <property type="evidence" value="ECO:0007669"/>
    <property type="project" value="TreeGrafter"/>
</dbReference>
<dbReference type="EMBL" id="JAIWYP010000002">
    <property type="protein sequence ID" value="KAH3870048.1"/>
    <property type="molecule type" value="Genomic_DNA"/>
</dbReference>
<reference evidence="12" key="2">
    <citation type="submission" date="2020-11" db="EMBL/GenBank/DDBJ databases">
        <authorList>
            <person name="McCartney M.A."/>
            <person name="Auch B."/>
            <person name="Kono T."/>
            <person name="Mallez S."/>
            <person name="Becker A."/>
            <person name="Gohl D.M."/>
            <person name="Silverstein K.A.T."/>
            <person name="Koren S."/>
            <person name="Bechman K.B."/>
            <person name="Herman A."/>
            <person name="Abrahante J.E."/>
            <person name="Garbe J."/>
        </authorList>
    </citation>
    <scope>NUCLEOTIDE SEQUENCE</scope>
    <source>
        <strain evidence="12">Duluth1</strain>
        <tissue evidence="12">Whole animal</tissue>
    </source>
</reference>
<organism evidence="12 13">
    <name type="scientific">Dreissena polymorpha</name>
    <name type="common">Zebra mussel</name>
    <name type="synonym">Mytilus polymorpha</name>
    <dbReference type="NCBI Taxonomy" id="45954"/>
    <lineage>
        <taxon>Eukaryota</taxon>
        <taxon>Metazoa</taxon>
        <taxon>Spiralia</taxon>
        <taxon>Lophotrochozoa</taxon>
        <taxon>Mollusca</taxon>
        <taxon>Bivalvia</taxon>
        <taxon>Autobranchia</taxon>
        <taxon>Heteroconchia</taxon>
        <taxon>Euheterodonta</taxon>
        <taxon>Imparidentia</taxon>
        <taxon>Neoheterodontei</taxon>
        <taxon>Myida</taxon>
        <taxon>Dreissenoidea</taxon>
        <taxon>Dreissenidae</taxon>
        <taxon>Dreissena</taxon>
    </lineage>
</organism>
<keyword evidence="6" id="KW-0519">Myristate</keyword>